<comment type="caution">
    <text evidence="2">The sequence shown here is derived from an EMBL/GenBank/DDBJ whole genome shotgun (WGS) entry which is preliminary data.</text>
</comment>
<proteinExistence type="predicted"/>
<dbReference type="Proteomes" id="UP000835052">
    <property type="component" value="Unassembled WGS sequence"/>
</dbReference>
<gene>
    <name evidence="2" type="ORF">CAUJ_LOCUS10947</name>
</gene>
<feature type="transmembrane region" description="Helical" evidence="1">
    <location>
        <begin position="122"/>
        <end position="142"/>
    </location>
</feature>
<keyword evidence="3" id="KW-1185">Reference proteome</keyword>
<keyword evidence="1" id="KW-0472">Membrane</keyword>
<protein>
    <submittedName>
        <fullName evidence="2">Uncharacterized protein</fullName>
    </submittedName>
</protein>
<sequence length="191" mass="22419">MEERKPFVSLNYGLEGCWEKVQYYNRMAATSVSFLIQIFIIARILYVNKFKLKNDYQILVVIQAVISLISSDTESFVCQIQTERIGYVKIGPQFAPFSYDTIVIISFFSGALGSMEFILLQSYLFMFVGFLIYLLPWALSYFYESEIFFLHYKLVVECIVDWQPVLTSALICWSIADLMKREFNNKILMEW</sequence>
<evidence type="ECO:0000313" key="2">
    <source>
        <dbReference type="EMBL" id="CAD6195028.1"/>
    </source>
</evidence>
<keyword evidence="1" id="KW-0812">Transmembrane</keyword>
<dbReference type="OrthoDB" id="5805314at2759"/>
<dbReference type="EMBL" id="CAJGYM010000050">
    <property type="protein sequence ID" value="CAD6195028.1"/>
    <property type="molecule type" value="Genomic_DNA"/>
</dbReference>
<name>A0A8S1HKP6_9PELO</name>
<evidence type="ECO:0000256" key="1">
    <source>
        <dbReference type="SAM" id="Phobius"/>
    </source>
</evidence>
<keyword evidence="1" id="KW-1133">Transmembrane helix</keyword>
<organism evidence="2 3">
    <name type="scientific">Caenorhabditis auriculariae</name>
    <dbReference type="NCBI Taxonomy" id="2777116"/>
    <lineage>
        <taxon>Eukaryota</taxon>
        <taxon>Metazoa</taxon>
        <taxon>Ecdysozoa</taxon>
        <taxon>Nematoda</taxon>
        <taxon>Chromadorea</taxon>
        <taxon>Rhabditida</taxon>
        <taxon>Rhabditina</taxon>
        <taxon>Rhabditomorpha</taxon>
        <taxon>Rhabditoidea</taxon>
        <taxon>Rhabditidae</taxon>
        <taxon>Peloderinae</taxon>
        <taxon>Caenorhabditis</taxon>
    </lineage>
</organism>
<reference evidence="2" key="1">
    <citation type="submission" date="2020-10" db="EMBL/GenBank/DDBJ databases">
        <authorList>
            <person name="Kikuchi T."/>
        </authorList>
    </citation>
    <scope>NUCLEOTIDE SEQUENCE</scope>
    <source>
        <strain evidence="2">NKZ352</strain>
    </source>
</reference>
<dbReference type="AlphaFoldDB" id="A0A8S1HKP6"/>
<accession>A0A8S1HKP6</accession>
<feature type="transmembrane region" description="Helical" evidence="1">
    <location>
        <begin position="28"/>
        <end position="46"/>
    </location>
</feature>
<evidence type="ECO:0000313" key="3">
    <source>
        <dbReference type="Proteomes" id="UP000835052"/>
    </source>
</evidence>
<feature type="transmembrane region" description="Helical" evidence="1">
    <location>
        <begin position="162"/>
        <end position="179"/>
    </location>
</feature>